<dbReference type="AlphaFoldDB" id="A0A377CDX9"/>
<dbReference type="InterPro" id="IPR001173">
    <property type="entry name" value="Glyco_trans_2-like"/>
</dbReference>
<accession>A0A377CDX9</accession>
<protein>
    <submittedName>
        <fullName evidence="2">Putative glycosyl transferase family protein</fullName>
    </submittedName>
</protein>
<dbReference type="SUPFAM" id="SSF53448">
    <property type="entry name" value="Nucleotide-diphospho-sugar transferases"/>
    <property type="match status" value="1"/>
</dbReference>
<evidence type="ECO:0000313" key="2">
    <source>
        <dbReference type="EMBL" id="STL91214.1"/>
    </source>
</evidence>
<reference evidence="2 3" key="1">
    <citation type="submission" date="2018-06" db="EMBL/GenBank/DDBJ databases">
        <authorList>
            <consortium name="Pathogen Informatics"/>
            <person name="Doyle S."/>
        </authorList>
    </citation>
    <scope>NUCLEOTIDE SEQUENCE [LARGE SCALE GENOMIC DNA]</scope>
    <source>
        <strain evidence="2 3">NCTC10429</strain>
    </source>
</reference>
<keyword evidence="2" id="KW-0808">Transferase</keyword>
<feature type="domain" description="Glycosyltransferase 2-like" evidence="1">
    <location>
        <begin position="4"/>
        <end position="52"/>
    </location>
</feature>
<name>A0A377CDX9_ECOLX</name>
<evidence type="ECO:0000313" key="3">
    <source>
        <dbReference type="Proteomes" id="UP000254088"/>
    </source>
</evidence>
<dbReference type="Pfam" id="PF00535">
    <property type="entry name" value="Glycos_transf_2"/>
    <property type="match status" value="1"/>
</dbReference>
<dbReference type="InterPro" id="IPR029044">
    <property type="entry name" value="Nucleotide-diphossugar_trans"/>
</dbReference>
<organism evidence="2 3">
    <name type="scientific">Escherichia coli</name>
    <dbReference type="NCBI Taxonomy" id="562"/>
    <lineage>
        <taxon>Bacteria</taxon>
        <taxon>Pseudomonadati</taxon>
        <taxon>Pseudomonadota</taxon>
        <taxon>Gammaproteobacteria</taxon>
        <taxon>Enterobacterales</taxon>
        <taxon>Enterobacteriaceae</taxon>
        <taxon>Escherichia</taxon>
    </lineage>
</organism>
<dbReference type="Gene3D" id="3.90.550.10">
    <property type="entry name" value="Spore Coat Polysaccharide Biosynthesis Protein SpsA, Chain A"/>
    <property type="match status" value="1"/>
</dbReference>
<dbReference type="GO" id="GO:0016740">
    <property type="term" value="F:transferase activity"/>
    <property type="evidence" value="ECO:0007669"/>
    <property type="project" value="UniProtKB-KW"/>
</dbReference>
<gene>
    <name evidence="2" type="ORF">NCTC10429_02954</name>
</gene>
<evidence type="ECO:0000259" key="1">
    <source>
        <dbReference type="Pfam" id="PF00535"/>
    </source>
</evidence>
<dbReference type="Proteomes" id="UP000254088">
    <property type="component" value="Unassembled WGS sequence"/>
</dbReference>
<dbReference type="EMBL" id="UGEX01000001">
    <property type="protein sequence ID" value="STL91214.1"/>
    <property type="molecule type" value="Genomic_DNA"/>
</dbReference>
<proteinExistence type="predicted"/>
<sequence length="88" mass="10219">MIYIVVLNWNGAIDTINCVKSLMNLNYDDYKIIVVDNCSTDNSYDSIKENLNALYITGKSFIEVKYEDRSKYQTLENDKIILIQSPKK</sequence>